<evidence type="ECO:0000313" key="1">
    <source>
        <dbReference type="EMBL" id="ANU13450.1"/>
    </source>
</evidence>
<dbReference type="InterPro" id="IPR011664">
    <property type="entry name" value="Abi_system_AbiD/AbiF-like"/>
</dbReference>
<dbReference type="Pfam" id="PF07751">
    <property type="entry name" value="Abi_2"/>
    <property type="match status" value="1"/>
</dbReference>
<proteinExistence type="predicted"/>
<reference evidence="2" key="1">
    <citation type="submission" date="2016-07" db="EMBL/GenBank/DDBJ databases">
        <authorList>
            <person name="See-Too W.S."/>
        </authorList>
    </citation>
    <scope>NUCLEOTIDE SEQUENCE [LARGE SCALE GENOMIC DNA]</scope>
    <source>
        <strain evidence="2">DSM 24743</strain>
    </source>
</reference>
<evidence type="ECO:0000313" key="2">
    <source>
        <dbReference type="Proteomes" id="UP000092687"/>
    </source>
</evidence>
<dbReference type="OrthoDB" id="5363652at2"/>
<keyword evidence="2" id="KW-1185">Reference proteome</keyword>
<dbReference type="AlphaFoldDB" id="A0A1C7DPB7"/>
<sequence>MLKRVEVMDDFNGDKPFIPVNLQVEKLISRGLVVSDLRKAEKQLLRTSYYDLINGYKDMFLMPKEKKTDEDQFIRGTSFEDIRELYEFDRKLRQSILEMTLDIECAFYSSMAYSMALVYGEKQEDYLDIKNYKWGRKQTNGRTERENLFKRINRKVGNPEIQPLLYYKETYNNIPPWILVKDLTFGELVIMYKLSKDSVKTEVIKNIIGKNPTEQDKEFFFKVMELFNKFRNWAAHGGRMYNHYTNIELPYLEELHTIFGLTKLDHNRGNGRNDFAAFLIGIIYFFIDNPRGTFEFFVNIQQAVERHIKTKPPLFEGVLGALGVPIDFYTIALEEMFNFHKEAMMAANNEK</sequence>
<dbReference type="EMBL" id="CP016537">
    <property type="protein sequence ID" value="ANU13450.1"/>
    <property type="molecule type" value="Genomic_DNA"/>
</dbReference>
<reference evidence="2" key="2">
    <citation type="submission" date="2016-10" db="EMBL/GenBank/DDBJ databases">
        <authorList>
            <person name="See-Too W.S."/>
        </authorList>
    </citation>
    <scope>NUCLEOTIDE SEQUENCE [LARGE SCALE GENOMIC DNA]</scope>
    <source>
        <strain evidence="2">DSM 24743</strain>
    </source>
</reference>
<evidence type="ECO:0008006" key="3">
    <source>
        <dbReference type="Google" id="ProtNLM"/>
    </source>
</evidence>
<name>A0A1C7DPB7_9BACL</name>
<protein>
    <recommendedName>
        <fullName evidence="3">CAAX protease</fullName>
    </recommendedName>
</protein>
<gene>
    <name evidence="1" type="ORF">BBI08_06170</name>
</gene>
<accession>A0A1C7DPB7</accession>
<organism evidence="1 2">
    <name type="scientific">Planococcus halocryophilus</name>
    <dbReference type="NCBI Taxonomy" id="1215089"/>
    <lineage>
        <taxon>Bacteria</taxon>
        <taxon>Bacillati</taxon>
        <taxon>Bacillota</taxon>
        <taxon>Bacilli</taxon>
        <taxon>Bacillales</taxon>
        <taxon>Caryophanaceae</taxon>
        <taxon>Planococcus</taxon>
    </lineage>
</organism>
<dbReference type="Proteomes" id="UP000092687">
    <property type="component" value="Chromosome"/>
</dbReference>
<dbReference type="KEGG" id="phc:BBI08_06170"/>